<feature type="compositionally biased region" description="Basic and acidic residues" evidence="1">
    <location>
        <begin position="310"/>
        <end position="319"/>
    </location>
</feature>
<dbReference type="RefSeq" id="WP_096370148.1">
    <property type="nucleotide sequence ID" value="NZ_AP017624.1"/>
</dbReference>
<name>A0A1B4Y0N8_MYCUL</name>
<protein>
    <recommendedName>
        <fullName evidence="4">ESX-1 secretion-associated protein EspK</fullName>
    </recommendedName>
</protein>
<proteinExistence type="predicted"/>
<feature type="compositionally biased region" description="Pro residues" evidence="1">
    <location>
        <begin position="203"/>
        <end position="213"/>
    </location>
</feature>
<evidence type="ECO:0000256" key="1">
    <source>
        <dbReference type="SAM" id="MobiDB-lite"/>
    </source>
</evidence>
<evidence type="ECO:0000313" key="2">
    <source>
        <dbReference type="EMBL" id="BAV40605.1"/>
    </source>
</evidence>
<dbReference type="AlphaFoldDB" id="A0A1B4Y0N8"/>
<accession>A0A1B4Y0N8</accession>
<feature type="region of interest" description="Disordered" evidence="1">
    <location>
        <begin position="174"/>
        <end position="213"/>
    </location>
</feature>
<evidence type="ECO:0000313" key="3">
    <source>
        <dbReference type="Proteomes" id="UP000218067"/>
    </source>
</evidence>
<reference evidence="2 3" key="1">
    <citation type="submission" date="2016-08" db="EMBL/GenBank/DDBJ databases">
        <title>Complete genome sequence of Mycobacterium shinshuense, a subspecies of M. ulcerans.</title>
        <authorList>
            <person name="Yoshida M."/>
            <person name="Ogura Y."/>
            <person name="Hayashi T."/>
            <person name="Hoshino Y."/>
        </authorList>
    </citation>
    <scope>NUCLEOTIDE SEQUENCE [LARGE SCALE GENOMIC DNA]</scope>
    <source>
        <strain evidence="3">ATCC 33728</strain>
    </source>
</reference>
<dbReference type="Proteomes" id="UP000218067">
    <property type="component" value="Chromosome"/>
</dbReference>
<organism evidence="2 3">
    <name type="scientific">Mycobacterium ulcerans subsp. shinshuense</name>
    <dbReference type="NCBI Taxonomy" id="1124626"/>
    <lineage>
        <taxon>Bacteria</taxon>
        <taxon>Bacillati</taxon>
        <taxon>Actinomycetota</taxon>
        <taxon>Actinomycetes</taxon>
        <taxon>Mycobacteriales</taxon>
        <taxon>Mycobacteriaceae</taxon>
        <taxon>Mycobacterium</taxon>
        <taxon>Mycobacterium ulcerans group</taxon>
    </lineage>
</organism>
<feature type="compositionally biased region" description="Pro residues" evidence="1">
    <location>
        <begin position="245"/>
        <end position="257"/>
    </location>
</feature>
<gene>
    <name evidence="2" type="ORF">SHTP_1334</name>
</gene>
<evidence type="ECO:0008006" key="4">
    <source>
        <dbReference type="Google" id="ProtNLM"/>
    </source>
</evidence>
<dbReference type="GeneID" id="93435973"/>
<feature type="compositionally biased region" description="Low complexity" evidence="1">
    <location>
        <begin position="258"/>
        <end position="291"/>
    </location>
</feature>
<sequence>MSMLRPTGGYFDQLLEPGGWPEIDEDAFYERAQEFTQVLRQVTEVLESCQQRRTQVFDDGVWSGGAADAANGELGTNIGHLMTLQNDLATAITWHKYVAGLVVLAKLAIDTNAEVAHQQILVLQNEPGLTAAERAIAIESLVVATHGANVAVVADTTEQILASRTWTPPRNALEDLLNQRTPPPAAPPQRRDVQTGQPIEQEPAPPAPAQPVPVTPVIVPEAEQSTPGAAEPGWIPPAPAAMSPVGPPMMPSSPAHPVPGSVAGPASPAPAAADGGAQGPVLRAAAARSAPGAGGRGNPPAPAPSQPSEPLREQDKATEHASAGPVGAAAGPRAGAAAPVGQKPSSAPIRPAAATTRAAAKTGPTIGLDATDRTAAVNAGAVMEPLIPVSAARAERVAIAEASTADAARRNGADPLQLARRIAAALNAPGGGGQGDLGFFWVTAVTTDATIVVANSYGLAYIPDGVQLPEPVQMASADEAISVTERACWATRPVRAVQRWAACQGKTLRAVIATEQQFADSDPGVARIVLDPEDIPASGKMTGRHRLQVVNPEAAQWLADTSDAGLTDLLPPASAVDPAHADGRATRATSETMNSEAVAATAERLAATFNLRLPDLGSSVQLAAPPPGDRRPMLWLEVMKPMASNAVDREAAHLRAFLTFAEHAQRFALDQAHSLAEPADSRAAIADWLYWKHLSGLLHAALNPKLAACG</sequence>
<feature type="region of interest" description="Disordered" evidence="1">
    <location>
        <begin position="245"/>
        <end position="366"/>
    </location>
</feature>
<feature type="compositionally biased region" description="Low complexity" evidence="1">
    <location>
        <begin position="321"/>
        <end position="365"/>
    </location>
</feature>
<dbReference type="EMBL" id="AP017624">
    <property type="protein sequence ID" value="BAV40605.1"/>
    <property type="molecule type" value="Genomic_DNA"/>
</dbReference>